<evidence type="ECO:0000313" key="8">
    <source>
        <dbReference type="EMBL" id="MCR0981862.1"/>
    </source>
</evidence>
<comment type="similarity">
    <text evidence="2">Belongs to the major facilitator superfamily.</text>
</comment>
<evidence type="ECO:0000256" key="4">
    <source>
        <dbReference type="ARBA" id="ARBA00022692"/>
    </source>
</evidence>
<organism evidence="8 9">
    <name type="scientific">Roseomonas populi</name>
    <dbReference type="NCBI Taxonomy" id="3121582"/>
    <lineage>
        <taxon>Bacteria</taxon>
        <taxon>Pseudomonadati</taxon>
        <taxon>Pseudomonadota</taxon>
        <taxon>Alphaproteobacteria</taxon>
        <taxon>Acetobacterales</taxon>
        <taxon>Roseomonadaceae</taxon>
        <taxon>Roseomonas</taxon>
    </lineage>
</organism>
<feature type="transmembrane region" description="Helical" evidence="7">
    <location>
        <begin position="180"/>
        <end position="201"/>
    </location>
</feature>
<feature type="transmembrane region" description="Helical" evidence="7">
    <location>
        <begin position="341"/>
        <end position="362"/>
    </location>
</feature>
<evidence type="ECO:0000256" key="5">
    <source>
        <dbReference type="ARBA" id="ARBA00022989"/>
    </source>
</evidence>
<dbReference type="InterPro" id="IPR036259">
    <property type="entry name" value="MFS_trans_sf"/>
</dbReference>
<name>A0ABT1X189_9PROT</name>
<dbReference type="PANTHER" id="PTHR12778">
    <property type="entry name" value="SOLUTE CARRIER FAMILY 33 ACETYL-COA TRANSPORTER -RELATED"/>
    <property type="match status" value="1"/>
</dbReference>
<feature type="transmembrane region" description="Helical" evidence="7">
    <location>
        <begin position="112"/>
        <end position="131"/>
    </location>
</feature>
<feature type="transmembrane region" description="Helical" evidence="7">
    <location>
        <begin position="88"/>
        <end position="106"/>
    </location>
</feature>
<evidence type="ECO:0000256" key="7">
    <source>
        <dbReference type="SAM" id="Phobius"/>
    </source>
</evidence>
<evidence type="ECO:0000256" key="1">
    <source>
        <dbReference type="ARBA" id="ARBA00004141"/>
    </source>
</evidence>
<dbReference type="SUPFAM" id="SSF103473">
    <property type="entry name" value="MFS general substrate transporter"/>
    <property type="match status" value="1"/>
</dbReference>
<feature type="transmembrane region" description="Helical" evidence="7">
    <location>
        <begin position="240"/>
        <end position="260"/>
    </location>
</feature>
<dbReference type="Gene3D" id="1.20.1250.20">
    <property type="entry name" value="MFS general substrate transporter like domains"/>
    <property type="match status" value="1"/>
</dbReference>
<reference evidence="8 9" key="1">
    <citation type="submission" date="2022-06" db="EMBL/GenBank/DDBJ databases">
        <title>Roseomonas CN29.</title>
        <authorList>
            <person name="Cheng Y."/>
            <person name="He X."/>
        </authorList>
    </citation>
    <scope>NUCLEOTIDE SEQUENCE [LARGE SCALE GENOMIC DNA]</scope>
    <source>
        <strain evidence="8 9">CN29</strain>
    </source>
</reference>
<accession>A0ABT1X189</accession>
<dbReference type="InterPro" id="IPR004752">
    <property type="entry name" value="AmpG_permease/AT-1"/>
</dbReference>
<protein>
    <submittedName>
        <fullName evidence="8">MFS transporter</fullName>
    </submittedName>
</protein>
<keyword evidence="9" id="KW-1185">Reference proteome</keyword>
<feature type="transmembrane region" description="Helical" evidence="7">
    <location>
        <begin position="20"/>
        <end position="40"/>
    </location>
</feature>
<dbReference type="EMBL" id="JANJOU010000003">
    <property type="protein sequence ID" value="MCR0981862.1"/>
    <property type="molecule type" value="Genomic_DNA"/>
</dbReference>
<keyword evidence="4 7" id="KW-0812">Transmembrane</keyword>
<dbReference type="InterPro" id="IPR011701">
    <property type="entry name" value="MFS"/>
</dbReference>
<evidence type="ECO:0000256" key="6">
    <source>
        <dbReference type="ARBA" id="ARBA00023136"/>
    </source>
</evidence>
<dbReference type="Pfam" id="PF07690">
    <property type="entry name" value="MFS_1"/>
    <property type="match status" value="1"/>
</dbReference>
<comment type="subcellular location">
    <subcellularLocation>
        <location evidence="1">Membrane</location>
        <topology evidence="1">Multi-pass membrane protein</topology>
    </subcellularLocation>
</comment>
<feature type="transmembrane region" description="Helical" evidence="7">
    <location>
        <begin position="280"/>
        <end position="299"/>
    </location>
</feature>
<gene>
    <name evidence="8" type="ORF">NRP21_07355</name>
</gene>
<dbReference type="RefSeq" id="WP_257715523.1">
    <property type="nucleotide sequence ID" value="NZ_JANJOU010000003.1"/>
</dbReference>
<proteinExistence type="inferred from homology"/>
<keyword evidence="5 7" id="KW-1133">Transmembrane helix</keyword>
<comment type="caution">
    <text evidence="8">The sequence shown here is derived from an EMBL/GenBank/DDBJ whole genome shotgun (WGS) entry which is preliminary data.</text>
</comment>
<feature type="transmembrane region" description="Helical" evidence="7">
    <location>
        <begin position="46"/>
        <end position="67"/>
    </location>
</feature>
<evidence type="ECO:0000313" key="9">
    <source>
        <dbReference type="Proteomes" id="UP001524642"/>
    </source>
</evidence>
<dbReference type="Proteomes" id="UP001524642">
    <property type="component" value="Unassembled WGS sequence"/>
</dbReference>
<keyword evidence="3" id="KW-0813">Transport</keyword>
<feature type="transmembrane region" description="Helical" evidence="7">
    <location>
        <begin position="308"/>
        <end position="329"/>
    </location>
</feature>
<evidence type="ECO:0000256" key="3">
    <source>
        <dbReference type="ARBA" id="ARBA00022448"/>
    </source>
</evidence>
<dbReference type="PANTHER" id="PTHR12778:SF10">
    <property type="entry name" value="MAJOR FACILITATOR SUPERFAMILY DOMAIN-CONTAINING PROTEIN 3"/>
    <property type="match status" value="1"/>
</dbReference>
<feature type="transmembrane region" description="Helical" evidence="7">
    <location>
        <begin position="404"/>
        <end position="424"/>
    </location>
</feature>
<keyword evidence="6 7" id="KW-0472">Membrane</keyword>
<evidence type="ECO:0000256" key="2">
    <source>
        <dbReference type="ARBA" id="ARBA00008335"/>
    </source>
</evidence>
<feature type="transmembrane region" description="Helical" evidence="7">
    <location>
        <begin position="152"/>
        <end position="174"/>
    </location>
</feature>
<sequence>MRAEAARPGPLIASPGWRYVLIAALYAHQGLVAGFALTAIPNHFAALGASTGEIGAHVATVGLPWILQPLWGPVVDRFGGLAMGRRRFWVAAALTASLLALARLLLVEEGGAATLPAISAVFLLQGALAALNDTATDGMIIDNVPPERLGTANAVTRTGFVTGGAVGAALFAWMLPAHGLHASALVLLAFGGAVLALQLLVREGAGDARLSLRRDLGRSAAGEGFPTLLRRLAASLRGGATPLLLLFCFATDFAAAIFRLPLSVELIQARGWEAEALSRLQAGMGLVTGTLGALAIGWWTDRAGPRRALAVLLGLCGAAHVLAGALLLVPEPRWAALAGPLALGLSTVLPALLFVALAPAVMRASLGPAAATRFALFMAALNMGDVSGSAVAGSAAAWLGLPPLGLAAGALFLLFAVLAGAGGLRRLGAP</sequence>